<dbReference type="EMBL" id="FBVY01000032">
    <property type="protein sequence ID" value="CUW97305.1"/>
    <property type="molecule type" value="Genomic_DNA"/>
</dbReference>
<organism evidence="3 4">
    <name type="scientific">Agrobacterium genomosp. 2 str. CFBP 5494</name>
    <dbReference type="NCBI Taxonomy" id="1183436"/>
    <lineage>
        <taxon>Bacteria</taxon>
        <taxon>Pseudomonadati</taxon>
        <taxon>Pseudomonadota</taxon>
        <taxon>Alphaproteobacteria</taxon>
        <taxon>Hyphomicrobiales</taxon>
        <taxon>Rhizobiaceae</taxon>
        <taxon>Rhizobium/Agrobacterium group</taxon>
        <taxon>Agrobacterium</taxon>
        <taxon>Agrobacterium tumefaciens complex</taxon>
    </lineage>
</organism>
<feature type="transmembrane region" description="Helical" evidence="2">
    <location>
        <begin position="21"/>
        <end position="39"/>
    </location>
</feature>
<dbReference type="AlphaFoldDB" id="A0A9W5B4K4"/>
<keyword evidence="4" id="KW-1185">Reference proteome</keyword>
<keyword evidence="2" id="KW-1133">Transmembrane helix</keyword>
<reference evidence="3 4" key="1">
    <citation type="submission" date="2016-01" db="EMBL/GenBank/DDBJ databases">
        <authorList>
            <person name="Regsiter A."/>
            <person name="william w."/>
        </authorList>
    </citation>
    <scope>NUCLEOTIDE SEQUENCE [LARGE SCALE GENOMIC DNA]</scope>
    <source>
        <strain evidence="3 4">CFBP 5494</strain>
    </source>
</reference>
<keyword evidence="2" id="KW-0472">Membrane</keyword>
<keyword evidence="2" id="KW-0812">Transmembrane</keyword>
<comment type="caution">
    <text evidence="3">The sequence shown here is derived from an EMBL/GenBank/DDBJ whole genome shotgun (WGS) entry which is preliminary data.</text>
</comment>
<name>A0A9W5B4K4_9HYPH</name>
<evidence type="ECO:0000256" key="2">
    <source>
        <dbReference type="SAM" id="Phobius"/>
    </source>
</evidence>
<gene>
    <name evidence="3" type="ORF">AGR2A_Lc30098</name>
</gene>
<dbReference type="Proteomes" id="UP000191933">
    <property type="component" value="Unassembled WGS sequence"/>
</dbReference>
<sequence>MRPPRPDQNGGNAMPVYIGKRLLVAIPTLLIISISFFPAETPAGRSHPRDGWRRARPRHDRIPAGKISPQRPRADAISQLARRRGDG</sequence>
<accession>A0A9W5B4K4</accession>
<evidence type="ECO:0000313" key="4">
    <source>
        <dbReference type="Proteomes" id="UP000191933"/>
    </source>
</evidence>
<protein>
    <submittedName>
        <fullName evidence="3">Uncharacterized protein</fullName>
    </submittedName>
</protein>
<evidence type="ECO:0000256" key="1">
    <source>
        <dbReference type="SAM" id="MobiDB-lite"/>
    </source>
</evidence>
<feature type="region of interest" description="Disordered" evidence="1">
    <location>
        <begin position="40"/>
        <end position="87"/>
    </location>
</feature>
<evidence type="ECO:0000313" key="3">
    <source>
        <dbReference type="EMBL" id="CUW97305.1"/>
    </source>
</evidence>
<proteinExistence type="predicted"/>